<keyword evidence="3" id="KW-1185">Reference proteome</keyword>
<proteinExistence type="predicted"/>
<sequence length="167" mass="17721">MPDDDRTLRAANDDPGAVGVPILDGATLRHAIPARFTTLTASGAVPLRAIQAGTRLITRDRGMMVVRRVLHGDIRPGAAMVHLPIGVFGDQKPGVPLDLPPDQPVVLRGWRAEQLFGAREARVAVGRLVDGRVARLAPSTGGRVVSLVLDQPVVFYVEGMEVVSAGL</sequence>
<dbReference type="RefSeq" id="WP_220750382.1">
    <property type="nucleotide sequence ID" value="NZ_BPFH01000008.1"/>
</dbReference>
<reference evidence="2 3" key="1">
    <citation type="submission" date="2021-05" db="EMBL/GenBank/DDBJ databases">
        <title>Bacteria Genome sequencing.</title>
        <authorList>
            <person name="Takabe Y."/>
            <person name="Nakajima Y."/>
            <person name="Suzuki S."/>
            <person name="Shiozaki T."/>
        </authorList>
    </citation>
    <scope>NUCLEOTIDE SEQUENCE [LARGE SCALE GENOMIC DNA]</scope>
    <source>
        <strain evidence="2 3">AI_62</strain>
    </source>
</reference>
<name>A0ABQ4NR44_9RHOB</name>
<comment type="caution">
    <text evidence="2">The sequence shown here is derived from an EMBL/GenBank/DDBJ whole genome shotgun (WGS) entry which is preliminary data.</text>
</comment>
<protein>
    <recommendedName>
        <fullName evidence="1">Hedgehog/Intein (Hint) domain-containing protein</fullName>
    </recommendedName>
</protein>
<dbReference type="Proteomes" id="UP000786693">
    <property type="component" value="Unassembled WGS sequence"/>
</dbReference>
<feature type="domain" description="Hedgehog/Intein (Hint)" evidence="1">
    <location>
        <begin position="39"/>
        <end position="162"/>
    </location>
</feature>
<evidence type="ECO:0000313" key="2">
    <source>
        <dbReference type="EMBL" id="GIT96891.1"/>
    </source>
</evidence>
<organism evidence="2 3">
    <name type="scientific">Jannaschia pagri</name>
    <dbReference type="NCBI Taxonomy" id="2829797"/>
    <lineage>
        <taxon>Bacteria</taxon>
        <taxon>Pseudomonadati</taxon>
        <taxon>Pseudomonadota</taxon>
        <taxon>Alphaproteobacteria</taxon>
        <taxon>Rhodobacterales</taxon>
        <taxon>Roseobacteraceae</taxon>
        <taxon>Jannaschia</taxon>
    </lineage>
</organism>
<dbReference type="EMBL" id="BPFH01000008">
    <property type="protein sequence ID" value="GIT96891.1"/>
    <property type="molecule type" value="Genomic_DNA"/>
</dbReference>
<evidence type="ECO:0000259" key="1">
    <source>
        <dbReference type="Pfam" id="PF13403"/>
    </source>
</evidence>
<dbReference type="InterPro" id="IPR028992">
    <property type="entry name" value="Hedgehog/Intein_dom"/>
</dbReference>
<gene>
    <name evidence="2" type="ORF">JANAI62_35140</name>
</gene>
<dbReference type="Pfam" id="PF13403">
    <property type="entry name" value="Hint_2"/>
    <property type="match status" value="1"/>
</dbReference>
<evidence type="ECO:0000313" key="3">
    <source>
        <dbReference type="Proteomes" id="UP000786693"/>
    </source>
</evidence>
<accession>A0ABQ4NR44</accession>